<dbReference type="Proteomes" id="UP000887566">
    <property type="component" value="Unplaced"/>
</dbReference>
<sequence length="224" mass="25309">MLGNTLAESGWIPEVYIFLGSLSARLSNVGLFGFGLAQNFGVFSVAINRYTAYMRPMKHNKIWTDKFVRGLIILQWALSFICITPVMFYFEYEIVLLNDSRTVLLQWKDAGASTMYTIVITGLTSGAIAISIVVIYTIIFCTAFIRKIRSQEPISKVEKTALKMAVTGFICSVGLLIYLIDTYIFFGSYIFFGLNFPDVPTYWLTFNIGHSIYAAVNPYAMFLF</sequence>
<evidence type="ECO:0000256" key="1">
    <source>
        <dbReference type="ARBA" id="ARBA00004370"/>
    </source>
</evidence>
<proteinExistence type="predicted"/>
<dbReference type="Gene3D" id="1.20.1070.10">
    <property type="entry name" value="Rhodopsin 7-helix transmembrane proteins"/>
    <property type="match status" value="1"/>
</dbReference>
<dbReference type="PROSITE" id="PS50262">
    <property type="entry name" value="G_PROTEIN_RECEP_F1_2"/>
    <property type="match status" value="1"/>
</dbReference>
<evidence type="ECO:0000256" key="5">
    <source>
        <dbReference type="SAM" id="Phobius"/>
    </source>
</evidence>
<keyword evidence="3 5" id="KW-1133">Transmembrane helix</keyword>
<dbReference type="InterPro" id="IPR019426">
    <property type="entry name" value="7TM_GPCR_serpentine_rcpt_Srv"/>
</dbReference>
<feature type="transmembrane region" description="Helical" evidence="5">
    <location>
        <begin position="67"/>
        <end position="90"/>
    </location>
</feature>
<accession>A0A914UR64</accession>
<keyword evidence="7" id="KW-1185">Reference proteome</keyword>
<feature type="transmembrane region" description="Helical" evidence="5">
    <location>
        <begin position="115"/>
        <end position="145"/>
    </location>
</feature>
<dbReference type="InterPro" id="IPR017452">
    <property type="entry name" value="GPCR_Rhodpsn_7TM"/>
</dbReference>
<evidence type="ECO:0000259" key="6">
    <source>
        <dbReference type="PROSITE" id="PS50262"/>
    </source>
</evidence>
<dbReference type="PANTHER" id="PTHR31748">
    <property type="entry name" value="SERPENTINE RECEPTOR, CLASS V"/>
    <property type="match status" value="1"/>
</dbReference>
<feature type="transmembrane region" description="Helical" evidence="5">
    <location>
        <begin position="29"/>
        <end position="47"/>
    </location>
</feature>
<evidence type="ECO:0000313" key="7">
    <source>
        <dbReference type="Proteomes" id="UP000887566"/>
    </source>
</evidence>
<dbReference type="WBParaSite" id="PSAMB.scaffold11887size3075.g34471.t1">
    <property type="protein sequence ID" value="PSAMB.scaffold11887size3075.g34471.t1"/>
    <property type="gene ID" value="PSAMB.scaffold11887size3075.g34471"/>
</dbReference>
<dbReference type="GO" id="GO:0016020">
    <property type="term" value="C:membrane"/>
    <property type="evidence" value="ECO:0007669"/>
    <property type="project" value="UniProtKB-SubCell"/>
</dbReference>
<dbReference type="CDD" id="cd00637">
    <property type="entry name" value="7tm_classA_rhodopsin-like"/>
    <property type="match status" value="1"/>
</dbReference>
<comment type="subcellular location">
    <subcellularLocation>
        <location evidence="1">Membrane</location>
    </subcellularLocation>
</comment>
<dbReference type="Pfam" id="PF10323">
    <property type="entry name" value="7TM_GPCR_Srv"/>
    <property type="match status" value="1"/>
</dbReference>
<evidence type="ECO:0000256" key="2">
    <source>
        <dbReference type="ARBA" id="ARBA00022692"/>
    </source>
</evidence>
<organism evidence="7 8">
    <name type="scientific">Plectus sambesii</name>
    <dbReference type="NCBI Taxonomy" id="2011161"/>
    <lineage>
        <taxon>Eukaryota</taxon>
        <taxon>Metazoa</taxon>
        <taxon>Ecdysozoa</taxon>
        <taxon>Nematoda</taxon>
        <taxon>Chromadorea</taxon>
        <taxon>Plectida</taxon>
        <taxon>Plectina</taxon>
        <taxon>Plectoidea</taxon>
        <taxon>Plectidae</taxon>
        <taxon>Plectus</taxon>
    </lineage>
</organism>
<evidence type="ECO:0000256" key="3">
    <source>
        <dbReference type="ARBA" id="ARBA00022989"/>
    </source>
</evidence>
<feature type="transmembrane region" description="Helical" evidence="5">
    <location>
        <begin position="202"/>
        <end position="222"/>
    </location>
</feature>
<dbReference type="SUPFAM" id="SSF81321">
    <property type="entry name" value="Family A G protein-coupled receptor-like"/>
    <property type="match status" value="1"/>
</dbReference>
<feature type="domain" description="G-protein coupled receptors family 1 profile" evidence="6">
    <location>
        <begin position="1"/>
        <end position="221"/>
    </location>
</feature>
<keyword evidence="2 5" id="KW-0812">Transmembrane</keyword>
<name>A0A914UR64_9BILA</name>
<keyword evidence="4 5" id="KW-0472">Membrane</keyword>
<dbReference type="AlphaFoldDB" id="A0A914UR64"/>
<dbReference type="PANTHER" id="PTHR31748:SF1">
    <property type="entry name" value="SERPENTINE RECEPTOR, CLASS V"/>
    <property type="match status" value="1"/>
</dbReference>
<protein>
    <submittedName>
        <fullName evidence="8">G-protein coupled receptors family 1 profile domain-containing protein</fullName>
    </submittedName>
</protein>
<feature type="transmembrane region" description="Helical" evidence="5">
    <location>
        <begin position="166"/>
        <end position="190"/>
    </location>
</feature>
<evidence type="ECO:0000313" key="8">
    <source>
        <dbReference type="WBParaSite" id="PSAMB.scaffold11887size3075.g34471.t1"/>
    </source>
</evidence>
<evidence type="ECO:0000256" key="4">
    <source>
        <dbReference type="ARBA" id="ARBA00023136"/>
    </source>
</evidence>
<reference evidence="8" key="1">
    <citation type="submission" date="2022-11" db="UniProtKB">
        <authorList>
            <consortium name="WormBaseParasite"/>
        </authorList>
    </citation>
    <scope>IDENTIFICATION</scope>
</reference>